<keyword evidence="2 5" id="KW-0645">Protease</keyword>
<keyword evidence="4 5" id="KW-0720">Serine protease</keyword>
<evidence type="ECO:0000313" key="7">
    <source>
        <dbReference type="EMBL" id="MRX79157.1"/>
    </source>
</evidence>
<evidence type="ECO:0000256" key="1">
    <source>
        <dbReference type="ARBA" id="ARBA00011073"/>
    </source>
</evidence>
<evidence type="ECO:0000256" key="5">
    <source>
        <dbReference type="PROSITE-ProRule" id="PRU01240"/>
    </source>
</evidence>
<evidence type="ECO:0000256" key="4">
    <source>
        <dbReference type="ARBA" id="ARBA00022825"/>
    </source>
</evidence>
<comment type="caution">
    <text evidence="7">The sequence shown here is derived from an EMBL/GenBank/DDBJ whole genome shotgun (WGS) entry which is preliminary data.</text>
</comment>
<organism evidence="7 8">
    <name type="scientific">Enorma shizhengliae</name>
    <dbReference type="NCBI Taxonomy" id="2606615"/>
    <lineage>
        <taxon>Bacteria</taxon>
        <taxon>Bacillati</taxon>
        <taxon>Actinomycetota</taxon>
        <taxon>Coriobacteriia</taxon>
        <taxon>Coriobacteriales</taxon>
        <taxon>Coriobacteriaceae</taxon>
        <taxon>Enorma</taxon>
    </lineage>
</organism>
<feature type="active site" description="Charge relay system" evidence="5">
    <location>
        <position position="485"/>
    </location>
</feature>
<proteinExistence type="inferred from homology"/>
<sequence length="778" mass="86515">MAEDFLPIMMFRQRTVDEDRVEGRGQKEKPKWVLTGADLVARSHSLVNDLVNSYSQVQHNIELPYIYEVTLDKRDTAKSKRKAVVDMLEVDGANGPAHVIGMRGSKRLIVRATGDSQVQAIQERLSDYERYDTALSCIDSISRFEPEIETNAEENVYKVRLLDFKDDDPSYERVFEEQLRSLGIPFEKLSYAKHLMVYRIHADSDQVRAVADGVACETLFFIRPMPKCAATLDGVSGYALPGVQKPTPGEDYPLVGVLDSGIERIKHLEPWLEGKRMSTYVDSDLDTRHGTFVAGVAAYGDRLEQKDWVGGLPVRLLDAAVFPGDGNVDELDLVDSIRTIVGAMHDKVKVWNLSISFLTEVDEDEYSEFGMALDDIQDEYGVLICKSAGNCDLSRDGAKGKLLVGADSVRALTVGSAAHEKDIHDAAEIGYASPFSRMGPGPEYIIKPEVCHYGGNAGWTPSGLTRSEVHSFGIDGGPAGAVGTSFSTPRIAALAANLQNAIGGDFDPLLIKALIVHSASFPGDVLVPANERVQEMGFGIPGSIRSILSDDIHSSTLILRGKLPRRQLIDIKDFPMPPSLIRDGYYTGQIILTAVLSPIRAIGQGGEYCQSDIEVTFGTYDFKEERDTTQNGILNPIGRKYSTNLLLPTRYSAPKLREADTDFALRERMLIKYKGKYAPVKKYAIDLADLTPKFKEKVAAERLWFLSLKGTYRHNTEREADITNRLLDQDYCVIITLRDPSGESLLYNEVPQQLEQYNFWHQNIQLTNQVRAMIGQSR</sequence>
<evidence type="ECO:0000313" key="8">
    <source>
        <dbReference type="Proteomes" id="UP000470010"/>
    </source>
</evidence>
<dbReference type="RefSeq" id="WP_154324031.1">
    <property type="nucleotide sequence ID" value="NZ_VTFZ01000001.1"/>
</dbReference>
<feature type="active site" description="Charge relay system" evidence="5">
    <location>
        <position position="289"/>
    </location>
</feature>
<comment type="similarity">
    <text evidence="1 5">Belongs to the peptidase S8 family.</text>
</comment>
<evidence type="ECO:0000259" key="6">
    <source>
        <dbReference type="Pfam" id="PF00082"/>
    </source>
</evidence>
<feature type="active site" description="Charge relay system" evidence="5">
    <location>
        <position position="259"/>
    </location>
</feature>
<accession>A0A7K0G5S0</accession>
<dbReference type="InterPro" id="IPR034074">
    <property type="entry name" value="Y4bN_pept_dom"/>
</dbReference>
<dbReference type="CDD" id="cd04847">
    <property type="entry name" value="Peptidases_S8_Subtilisin_like_2"/>
    <property type="match status" value="1"/>
</dbReference>
<dbReference type="PROSITE" id="PS51892">
    <property type="entry name" value="SUBTILASE"/>
    <property type="match status" value="1"/>
</dbReference>
<dbReference type="InterPro" id="IPR023828">
    <property type="entry name" value="Peptidase_S8_Ser-AS"/>
</dbReference>
<dbReference type="EMBL" id="VTFZ01000001">
    <property type="protein sequence ID" value="MRX79157.1"/>
    <property type="molecule type" value="Genomic_DNA"/>
</dbReference>
<dbReference type="GO" id="GO:0006508">
    <property type="term" value="P:proteolysis"/>
    <property type="evidence" value="ECO:0007669"/>
    <property type="project" value="UniProtKB-KW"/>
</dbReference>
<dbReference type="PROSITE" id="PS00138">
    <property type="entry name" value="SUBTILASE_SER"/>
    <property type="match status" value="1"/>
</dbReference>
<keyword evidence="8" id="KW-1185">Reference proteome</keyword>
<dbReference type="Pfam" id="PF00082">
    <property type="entry name" value="Peptidase_S8"/>
    <property type="match status" value="1"/>
</dbReference>
<keyword evidence="3 5" id="KW-0378">Hydrolase</keyword>
<dbReference type="SUPFAM" id="SSF52743">
    <property type="entry name" value="Subtilisin-like"/>
    <property type="match status" value="1"/>
</dbReference>
<evidence type="ECO:0000256" key="2">
    <source>
        <dbReference type="ARBA" id="ARBA00022670"/>
    </source>
</evidence>
<evidence type="ECO:0000256" key="3">
    <source>
        <dbReference type="ARBA" id="ARBA00022801"/>
    </source>
</evidence>
<protein>
    <submittedName>
        <fullName evidence="7">S8 family serine peptidase</fullName>
    </submittedName>
</protein>
<dbReference type="InterPro" id="IPR036852">
    <property type="entry name" value="Peptidase_S8/S53_dom_sf"/>
</dbReference>
<dbReference type="GO" id="GO:0004252">
    <property type="term" value="F:serine-type endopeptidase activity"/>
    <property type="evidence" value="ECO:0007669"/>
    <property type="project" value="UniProtKB-UniRule"/>
</dbReference>
<feature type="domain" description="Peptidase S8/S53" evidence="6">
    <location>
        <begin position="254"/>
        <end position="523"/>
    </location>
</feature>
<dbReference type="PANTHER" id="PTHR43806:SF11">
    <property type="entry name" value="CEREVISIN-RELATED"/>
    <property type="match status" value="1"/>
</dbReference>
<dbReference type="InterPro" id="IPR050131">
    <property type="entry name" value="Peptidase_S8_subtilisin-like"/>
</dbReference>
<name>A0A7K0G5S0_9ACTN</name>
<dbReference type="InterPro" id="IPR000209">
    <property type="entry name" value="Peptidase_S8/S53_dom"/>
</dbReference>
<dbReference type="AlphaFoldDB" id="A0A7K0G5S0"/>
<reference evidence="8" key="1">
    <citation type="submission" date="2019-08" db="EMBL/GenBank/DDBJ databases">
        <title>Arthrobacter sp. nov., isolated from plateau pika and Tibetan wild ass.</title>
        <authorList>
            <person name="Ge Y."/>
        </authorList>
    </citation>
    <scope>NUCLEOTIDE SEQUENCE [LARGE SCALE GENOMIC DNA]</scope>
    <source>
        <strain evidence="8">HF-1365</strain>
    </source>
</reference>
<dbReference type="Gene3D" id="3.40.50.200">
    <property type="entry name" value="Peptidase S8/S53 domain"/>
    <property type="match status" value="1"/>
</dbReference>
<dbReference type="Proteomes" id="UP000470010">
    <property type="component" value="Unassembled WGS sequence"/>
</dbReference>
<gene>
    <name evidence="7" type="ORF">GJE22_00800</name>
</gene>
<dbReference type="PANTHER" id="PTHR43806">
    <property type="entry name" value="PEPTIDASE S8"/>
    <property type="match status" value="1"/>
</dbReference>